<proteinExistence type="predicted"/>
<evidence type="ECO:0000313" key="1">
    <source>
        <dbReference type="Proteomes" id="UP000887576"/>
    </source>
</evidence>
<organism evidence="1 2">
    <name type="scientific">Panagrolaimus sp. JU765</name>
    <dbReference type="NCBI Taxonomy" id="591449"/>
    <lineage>
        <taxon>Eukaryota</taxon>
        <taxon>Metazoa</taxon>
        <taxon>Ecdysozoa</taxon>
        <taxon>Nematoda</taxon>
        <taxon>Chromadorea</taxon>
        <taxon>Rhabditida</taxon>
        <taxon>Tylenchina</taxon>
        <taxon>Panagrolaimomorpha</taxon>
        <taxon>Panagrolaimoidea</taxon>
        <taxon>Panagrolaimidae</taxon>
        <taxon>Panagrolaimus</taxon>
    </lineage>
</organism>
<reference evidence="2" key="1">
    <citation type="submission" date="2022-11" db="UniProtKB">
        <authorList>
            <consortium name="WormBaseParasite"/>
        </authorList>
    </citation>
    <scope>IDENTIFICATION</scope>
</reference>
<evidence type="ECO:0000313" key="2">
    <source>
        <dbReference type="WBParaSite" id="JU765_v2.g18112.t1"/>
    </source>
</evidence>
<name>A0AC34QPF3_9BILA</name>
<dbReference type="WBParaSite" id="JU765_v2.g18112.t1">
    <property type="protein sequence ID" value="JU765_v2.g18112.t1"/>
    <property type="gene ID" value="JU765_v2.g18112"/>
</dbReference>
<accession>A0AC34QPF3</accession>
<dbReference type="Proteomes" id="UP000887576">
    <property type="component" value="Unplaced"/>
</dbReference>
<sequence>MGDENKDLQRAADEAKKADGKMTVHTENILSHINDSKMVNINSAFFPVTVQCPKCSAEVTTECKYKIGIWNMCQCLCGGWQFFCAPVWFKWYRDVTHVCPKCQAEICHVSKCPFCIKTGDAVANEANAEAKNEAKAAEAAAPK</sequence>
<protein>
    <submittedName>
        <fullName evidence="2">LITAF domain-containing protein</fullName>
    </submittedName>
</protein>